<protein>
    <submittedName>
        <fullName evidence="1">Uncharacterized protein</fullName>
    </submittedName>
</protein>
<dbReference type="EMBL" id="CP065202">
    <property type="protein sequence ID" value="QPL31915.1"/>
    <property type="molecule type" value="Genomic_DNA"/>
</dbReference>
<evidence type="ECO:0000313" key="1">
    <source>
        <dbReference type="EMBL" id="QPL31915.1"/>
    </source>
</evidence>
<reference evidence="1 2" key="1">
    <citation type="submission" date="2020-11" db="EMBL/GenBank/DDBJ databases">
        <title>The Complete Genome of Pseudomonas fragi A13BB.</title>
        <authorList>
            <person name="Awolope O.K."/>
            <person name="O'Driscoll N.H."/>
            <person name="Di Salvo A."/>
            <person name="Lamb A.J."/>
        </authorList>
    </citation>
    <scope>NUCLEOTIDE SEQUENCE [LARGE SCALE GENOMIC DNA]</scope>
    <source>
        <strain evidence="1 2">A13BB</strain>
    </source>
</reference>
<dbReference type="AlphaFoldDB" id="A0A9Q6YE50"/>
<dbReference type="Proteomes" id="UP000594467">
    <property type="component" value="Chromosome"/>
</dbReference>
<name>A0A9Q6YE50_PSEFR</name>
<evidence type="ECO:0000313" key="2">
    <source>
        <dbReference type="Proteomes" id="UP000594467"/>
    </source>
</evidence>
<accession>A0A9Q6YE50</accession>
<organism evidence="1 2">
    <name type="scientific">Pseudomonas fragi</name>
    <dbReference type="NCBI Taxonomy" id="296"/>
    <lineage>
        <taxon>Bacteria</taxon>
        <taxon>Pseudomonadati</taxon>
        <taxon>Pseudomonadota</taxon>
        <taxon>Gammaproteobacteria</taxon>
        <taxon>Pseudomonadales</taxon>
        <taxon>Pseudomonadaceae</taxon>
        <taxon>Pseudomonas</taxon>
    </lineage>
</organism>
<gene>
    <name evidence="1" type="ORF">I5R27_01985</name>
</gene>
<sequence>MSNHPALPKIEVSKENKLYRVDWDYQEAPESDVLHRKNRDLTIFIDGVLVGMGIPEVQVSCASGRSGTVKKLDEKTANKLAEILEWLLNPLVVSEKKRIVAQESLPEYLRDKAKVV</sequence>
<dbReference type="RefSeq" id="WP_196883470.1">
    <property type="nucleotide sequence ID" value="NZ_CP065202.1"/>
</dbReference>
<proteinExistence type="predicted"/>